<evidence type="ECO:0000256" key="3">
    <source>
        <dbReference type="ARBA" id="ARBA00023239"/>
    </source>
</evidence>
<dbReference type="GO" id="GO:0009236">
    <property type="term" value="P:cobalamin biosynthetic process"/>
    <property type="evidence" value="ECO:0007669"/>
    <property type="project" value="UniProtKB-KW"/>
</dbReference>
<name>A0A6B0T486_9EURY</name>
<keyword evidence="4" id="KW-0170">Cobalt</keyword>
<evidence type="ECO:0000256" key="4">
    <source>
        <dbReference type="ARBA" id="ARBA00023285"/>
    </source>
</evidence>
<dbReference type="Pfam" id="PF01903">
    <property type="entry name" value="CbiX"/>
    <property type="match status" value="2"/>
</dbReference>
<organism evidence="6 7">
    <name type="scientific">Halovenus carboxidivorans</name>
    <dbReference type="NCBI Taxonomy" id="2692199"/>
    <lineage>
        <taxon>Archaea</taxon>
        <taxon>Methanobacteriati</taxon>
        <taxon>Methanobacteriota</taxon>
        <taxon>Stenosarchaea group</taxon>
        <taxon>Halobacteria</taxon>
        <taxon>Halobacteriales</taxon>
        <taxon>Haloarculaceae</taxon>
        <taxon>Halovenus</taxon>
    </lineage>
</organism>
<dbReference type="SUPFAM" id="SSF53800">
    <property type="entry name" value="Chelatase"/>
    <property type="match status" value="2"/>
</dbReference>
<keyword evidence="1" id="KW-0169">Cobalamin biosynthesis</keyword>
<keyword evidence="2" id="KW-0479">Metal-binding</keyword>
<evidence type="ECO:0000313" key="7">
    <source>
        <dbReference type="Proteomes" id="UP000466535"/>
    </source>
</evidence>
<keyword evidence="3" id="KW-0456">Lyase</keyword>
<accession>A0A6B0T486</accession>
<evidence type="ECO:0000256" key="5">
    <source>
        <dbReference type="SAM" id="MobiDB-lite"/>
    </source>
</evidence>
<dbReference type="AlphaFoldDB" id="A0A6B0T486"/>
<dbReference type="PANTHER" id="PTHR33542:SF3">
    <property type="entry name" value="SIROHYDROCHLORIN FERROCHELATASE, CHLOROPLASTIC"/>
    <property type="match status" value="1"/>
</dbReference>
<evidence type="ECO:0000313" key="6">
    <source>
        <dbReference type="EMBL" id="MXR50021.1"/>
    </source>
</evidence>
<keyword evidence="7" id="KW-1185">Reference proteome</keyword>
<dbReference type="InterPro" id="IPR050963">
    <property type="entry name" value="Sirohydro_Cobaltochel/CbiX"/>
</dbReference>
<sequence>MTTESIVLVGRERADSARLFETHADRLRERSGVDAVETATYETEPVQELRGQLRELSADRVYAVPMRIAHSHATTRGVPAALSHVSGEVVYCEPPGRSAAVTDVVEQKAGEVVPARSDATLVLVGFGSNSQPEHRRTTERHAERLRERTEYGEIVSCYLLQNPAVECVRYNVSNPSAVAVPLFLGESEATAEQIPTELELGRGGLEYTGPLAGHPRITDAIHAEVEKRRTLGNAGEEFEAKLTRTQQPVATDGDGHSRS</sequence>
<protein>
    <submittedName>
        <fullName evidence="6">Sirohydrochlorin chelatase</fullName>
    </submittedName>
</protein>
<dbReference type="GO" id="GO:0046872">
    <property type="term" value="F:metal ion binding"/>
    <property type="evidence" value="ECO:0007669"/>
    <property type="project" value="UniProtKB-KW"/>
</dbReference>
<dbReference type="RefSeq" id="WP_159762189.1">
    <property type="nucleotide sequence ID" value="NZ_WUUT01000001.1"/>
</dbReference>
<dbReference type="EMBL" id="WUUT01000001">
    <property type="protein sequence ID" value="MXR50021.1"/>
    <property type="molecule type" value="Genomic_DNA"/>
</dbReference>
<evidence type="ECO:0000256" key="1">
    <source>
        <dbReference type="ARBA" id="ARBA00022573"/>
    </source>
</evidence>
<dbReference type="PANTHER" id="PTHR33542">
    <property type="entry name" value="SIROHYDROCHLORIN FERROCHELATASE, CHLOROPLASTIC"/>
    <property type="match status" value="1"/>
</dbReference>
<dbReference type="Proteomes" id="UP000466535">
    <property type="component" value="Unassembled WGS sequence"/>
</dbReference>
<gene>
    <name evidence="6" type="ORF">GRX03_00150</name>
</gene>
<feature type="region of interest" description="Disordered" evidence="5">
    <location>
        <begin position="232"/>
        <end position="259"/>
    </location>
</feature>
<comment type="caution">
    <text evidence="6">The sequence shown here is derived from an EMBL/GenBank/DDBJ whole genome shotgun (WGS) entry which is preliminary data.</text>
</comment>
<proteinExistence type="predicted"/>
<evidence type="ECO:0000256" key="2">
    <source>
        <dbReference type="ARBA" id="ARBA00022723"/>
    </source>
</evidence>
<dbReference type="GO" id="GO:0016829">
    <property type="term" value="F:lyase activity"/>
    <property type="evidence" value="ECO:0007669"/>
    <property type="project" value="UniProtKB-KW"/>
</dbReference>
<reference evidence="6 7" key="1">
    <citation type="submission" date="2019-12" db="EMBL/GenBank/DDBJ databases">
        <title>Isolation and characterization of three novel carbon monoxide-oxidizing members of Halobacteria from salione crusts and soils.</title>
        <authorList>
            <person name="Myers M.R."/>
            <person name="King G.M."/>
        </authorList>
    </citation>
    <scope>NUCLEOTIDE SEQUENCE [LARGE SCALE GENOMIC DNA]</scope>
    <source>
        <strain evidence="6 7">WSH3</strain>
    </source>
</reference>
<dbReference type="Gene3D" id="3.40.50.1400">
    <property type="match status" value="2"/>
</dbReference>
<dbReference type="OrthoDB" id="210934at2157"/>
<dbReference type="InterPro" id="IPR002762">
    <property type="entry name" value="CbiX-like"/>
</dbReference>